<dbReference type="EMBL" id="SJOL01001912">
    <property type="protein sequence ID" value="TGZ74348.1"/>
    <property type="molecule type" value="Genomic_DNA"/>
</dbReference>
<gene>
    <name evidence="2" type="ORF">CRM22_000984</name>
</gene>
<dbReference type="InterPro" id="IPR038765">
    <property type="entry name" value="Papain-like_cys_pep_sf"/>
</dbReference>
<organism evidence="2 3">
    <name type="scientific">Opisthorchis felineus</name>
    <dbReference type="NCBI Taxonomy" id="147828"/>
    <lineage>
        <taxon>Eukaryota</taxon>
        <taxon>Metazoa</taxon>
        <taxon>Spiralia</taxon>
        <taxon>Lophotrochozoa</taxon>
        <taxon>Platyhelminthes</taxon>
        <taxon>Trematoda</taxon>
        <taxon>Digenea</taxon>
        <taxon>Opisthorchiida</taxon>
        <taxon>Opisthorchiata</taxon>
        <taxon>Opisthorchiidae</taxon>
        <taxon>Opisthorchis</taxon>
    </lineage>
</organism>
<dbReference type="AlphaFoldDB" id="A0A4S2MIP9"/>
<dbReference type="InterPro" id="IPR013201">
    <property type="entry name" value="Prot_inhib_I29"/>
</dbReference>
<reference evidence="2 3" key="1">
    <citation type="journal article" date="2019" name="BMC Genomics">
        <title>New insights from Opisthorchis felineus genome: update on genomics of the epidemiologically important liver flukes.</title>
        <authorList>
            <person name="Ershov N.I."/>
            <person name="Mordvinov V.A."/>
            <person name="Prokhortchouk E.B."/>
            <person name="Pakharukova M.Y."/>
            <person name="Gunbin K.V."/>
            <person name="Ustyantsev K."/>
            <person name="Genaev M.A."/>
            <person name="Blinov A.G."/>
            <person name="Mazur A."/>
            <person name="Boulygina E."/>
            <person name="Tsygankova S."/>
            <person name="Khrameeva E."/>
            <person name="Chekanov N."/>
            <person name="Fan G."/>
            <person name="Xiao A."/>
            <person name="Zhang H."/>
            <person name="Xu X."/>
            <person name="Yang H."/>
            <person name="Solovyev V."/>
            <person name="Lee S.M."/>
            <person name="Liu X."/>
            <person name="Afonnikov D.A."/>
            <person name="Skryabin K.G."/>
        </authorList>
    </citation>
    <scope>NUCLEOTIDE SEQUENCE [LARGE SCALE GENOMIC DNA]</scope>
    <source>
        <strain evidence="2">AK-0245</strain>
        <tissue evidence="2">Whole organism</tissue>
    </source>
</reference>
<name>A0A4S2MIP9_OPIFE</name>
<protein>
    <recommendedName>
        <fullName evidence="1">Cathepsin propeptide inhibitor domain-containing protein</fullName>
    </recommendedName>
</protein>
<evidence type="ECO:0000259" key="1">
    <source>
        <dbReference type="SMART" id="SM00848"/>
    </source>
</evidence>
<accession>A0A4S2MIP9</accession>
<proteinExistence type="predicted"/>
<dbReference type="STRING" id="147828.A0A4S2MIP9"/>
<dbReference type="Proteomes" id="UP000308267">
    <property type="component" value="Unassembled WGS sequence"/>
</dbReference>
<dbReference type="SMART" id="SM00848">
    <property type="entry name" value="Inhibitor_I29"/>
    <property type="match status" value="1"/>
</dbReference>
<dbReference type="Gene3D" id="1.10.287.2250">
    <property type="match status" value="1"/>
</dbReference>
<sequence>MSYDLVHNSCILSLFVHGVLSGLYEWDILLNANTDMDLIFEGNASRCMESLDEYLNYTIHIAWKQFKHEFNRNYSDSKEEAKRMNLFCKSFLIVRKHNMAYNEGKELYKLGINEFSDK</sequence>
<comment type="caution">
    <text evidence="2">The sequence shown here is derived from an EMBL/GenBank/DDBJ whole genome shotgun (WGS) entry which is preliminary data.</text>
</comment>
<dbReference type="SUPFAM" id="SSF54001">
    <property type="entry name" value="Cysteine proteinases"/>
    <property type="match status" value="1"/>
</dbReference>
<feature type="domain" description="Cathepsin propeptide inhibitor" evidence="1">
    <location>
        <begin position="63"/>
        <end position="117"/>
    </location>
</feature>
<feature type="non-terminal residue" evidence="2">
    <location>
        <position position="118"/>
    </location>
</feature>
<evidence type="ECO:0000313" key="2">
    <source>
        <dbReference type="EMBL" id="TGZ74348.1"/>
    </source>
</evidence>
<dbReference type="Pfam" id="PF08246">
    <property type="entry name" value="Inhibitor_I29"/>
    <property type="match status" value="1"/>
</dbReference>
<keyword evidence="3" id="KW-1185">Reference proteome</keyword>
<evidence type="ECO:0000313" key="3">
    <source>
        <dbReference type="Proteomes" id="UP000308267"/>
    </source>
</evidence>
<dbReference type="OrthoDB" id="5855924at2759"/>